<evidence type="ECO:0000256" key="4">
    <source>
        <dbReference type="PROSITE-ProRule" id="PRU00335"/>
    </source>
</evidence>
<dbReference type="SUPFAM" id="SSF46689">
    <property type="entry name" value="Homeodomain-like"/>
    <property type="match status" value="1"/>
</dbReference>
<evidence type="ECO:0000256" key="3">
    <source>
        <dbReference type="ARBA" id="ARBA00023163"/>
    </source>
</evidence>
<sequence length="223" mass="25126">MSDCKVREFAKSIYLKTFGMRQCRDAKSEQTRDRILEAAFTEMYENGFQGMRIENVLQKTGLAKGALYHHFPSKKSLGYAVVDEVLFTIKKQLLHGLPESKDPITAYCQILTELANQITEDDVVRGCPLNNLSQEMCGLDEGFKTRLAAIYNYWQQTLTTALAFGQHNGTVRNNIDPDIVATFIISSHQGITGTTKCLQSVTLLRQLNQTLCDYMESLRPEAA</sequence>
<dbReference type="Gene3D" id="1.10.357.10">
    <property type="entry name" value="Tetracycline Repressor, domain 2"/>
    <property type="match status" value="1"/>
</dbReference>
<dbReference type="PANTHER" id="PTHR47506:SF1">
    <property type="entry name" value="HTH-TYPE TRANSCRIPTIONAL REGULATOR YJDC"/>
    <property type="match status" value="1"/>
</dbReference>
<feature type="domain" description="HTH tetR-type" evidence="5">
    <location>
        <begin position="29"/>
        <end position="89"/>
    </location>
</feature>
<dbReference type="Proteomes" id="UP001320119">
    <property type="component" value="Chromosome"/>
</dbReference>
<dbReference type="InterPro" id="IPR011075">
    <property type="entry name" value="TetR_C"/>
</dbReference>
<dbReference type="InterPro" id="IPR001647">
    <property type="entry name" value="HTH_TetR"/>
</dbReference>
<dbReference type="Pfam" id="PF16925">
    <property type="entry name" value="TetR_C_13"/>
    <property type="match status" value="1"/>
</dbReference>
<dbReference type="AlphaFoldDB" id="A0AAN2BM62"/>
<keyword evidence="2 4" id="KW-0238">DNA-binding</keyword>
<dbReference type="SUPFAM" id="SSF48498">
    <property type="entry name" value="Tetracyclin repressor-like, C-terminal domain"/>
    <property type="match status" value="1"/>
</dbReference>
<dbReference type="Pfam" id="PF00440">
    <property type="entry name" value="TetR_N"/>
    <property type="match status" value="1"/>
</dbReference>
<keyword evidence="7" id="KW-1185">Reference proteome</keyword>
<feature type="DNA-binding region" description="H-T-H motif" evidence="4">
    <location>
        <begin position="52"/>
        <end position="71"/>
    </location>
</feature>
<gene>
    <name evidence="6" type="ORF">MARGE09_P3968</name>
</gene>
<reference evidence="6 7" key="1">
    <citation type="journal article" date="2022" name="IScience">
        <title>An ultrasensitive nanofiber-based assay for enzymatic hydrolysis and deep-sea microbial degradation of cellulose.</title>
        <authorList>
            <person name="Tsudome M."/>
            <person name="Tachioka M."/>
            <person name="Miyazaki M."/>
            <person name="Uchimura K."/>
            <person name="Tsuda M."/>
            <person name="Takaki Y."/>
            <person name="Deguchi S."/>
        </authorList>
    </citation>
    <scope>NUCLEOTIDE SEQUENCE [LARGE SCALE GENOMIC DNA]</scope>
    <source>
        <strain evidence="6 7">GE09</strain>
    </source>
</reference>
<evidence type="ECO:0000256" key="1">
    <source>
        <dbReference type="ARBA" id="ARBA00023015"/>
    </source>
</evidence>
<dbReference type="PANTHER" id="PTHR47506">
    <property type="entry name" value="TRANSCRIPTIONAL REGULATORY PROTEIN"/>
    <property type="match status" value="1"/>
</dbReference>
<dbReference type="PRINTS" id="PR00455">
    <property type="entry name" value="HTHTETR"/>
</dbReference>
<evidence type="ECO:0000256" key="2">
    <source>
        <dbReference type="ARBA" id="ARBA00023125"/>
    </source>
</evidence>
<keyword evidence="1" id="KW-0805">Transcription regulation</keyword>
<dbReference type="KEGG" id="marq:MARGE09_P3968"/>
<dbReference type="InterPro" id="IPR009057">
    <property type="entry name" value="Homeodomain-like_sf"/>
</dbReference>
<organism evidence="6 7">
    <name type="scientific">Marinagarivorans cellulosilyticus</name>
    <dbReference type="NCBI Taxonomy" id="2721545"/>
    <lineage>
        <taxon>Bacteria</taxon>
        <taxon>Pseudomonadati</taxon>
        <taxon>Pseudomonadota</taxon>
        <taxon>Gammaproteobacteria</taxon>
        <taxon>Cellvibrionales</taxon>
        <taxon>Cellvibrionaceae</taxon>
        <taxon>Marinagarivorans</taxon>
    </lineage>
</organism>
<evidence type="ECO:0000313" key="7">
    <source>
        <dbReference type="Proteomes" id="UP001320119"/>
    </source>
</evidence>
<keyword evidence="3" id="KW-0804">Transcription</keyword>
<proteinExistence type="predicted"/>
<name>A0AAN2BM62_9GAMM</name>
<evidence type="ECO:0000313" key="6">
    <source>
        <dbReference type="EMBL" id="BCD99766.1"/>
    </source>
</evidence>
<protein>
    <recommendedName>
        <fullName evidence="5">HTH tetR-type domain-containing protein</fullName>
    </recommendedName>
</protein>
<accession>A0AAN2BM62</accession>
<dbReference type="RefSeq" id="WP_236985051.1">
    <property type="nucleotide sequence ID" value="NZ_AP023086.1"/>
</dbReference>
<dbReference type="EMBL" id="AP023086">
    <property type="protein sequence ID" value="BCD99766.1"/>
    <property type="molecule type" value="Genomic_DNA"/>
</dbReference>
<evidence type="ECO:0000259" key="5">
    <source>
        <dbReference type="PROSITE" id="PS50977"/>
    </source>
</evidence>
<dbReference type="InterPro" id="IPR036271">
    <property type="entry name" value="Tet_transcr_reg_TetR-rel_C_sf"/>
</dbReference>
<dbReference type="GO" id="GO:0003677">
    <property type="term" value="F:DNA binding"/>
    <property type="evidence" value="ECO:0007669"/>
    <property type="project" value="UniProtKB-UniRule"/>
</dbReference>
<dbReference type="PROSITE" id="PS50977">
    <property type="entry name" value="HTH_TETR_2"/>
    <property type="match status" value="1"/>
</dbReference>